<evidence type="ECO:0000313" key="9">
    <source>
        <dbReference type="Proteomes" id="UP000094165"/>
    </source>
</evidence>
<name>A0A1E5D537_9VIBR</name>
<dbReference type="RefSeq" id="WP_017054451.1">
    <property type="nucleotide sequence ID" value="NZ_AJYW02000041.1"/>
</dbReference>
<evidence type="ECO:0000256" key="5">
    <source>
        <dbReference type="SAM" id="Phobius"/>
    </source>
</evidence>
<dbReference type="GO" id="GO:0003824">
    <property type="term" value="F:catalytic activity"/>
    <property type="evidence" value="ECO:0007669"/>
    <property type="project" value="UniProtKB-ARBA"/>
</dbReference>
<dbReference type="SUPFAM" id="SSF55073">
    <property type="entry name" value="Nucleotide cyclase"/>
    <property type="match status" value="1"/>
</dbReference>
<feature type="transmembrane region" description="Helical" evidence="5">
    <location>
        <begin position="12"/>
        <end position="29"/>
    </location>
</feature>
<dbReference type="Pfam" id="PF00990">
    <property type="entry name" value="GGDEF"/>
    <property type="match status" value="1"/>
</dbReference>
<gene>
    <name evidence="8" type="ORF">A130_12910</name>
</gene>
<dbReference type="Proteomes" id="UP000094165">
    <property type="component" value="Unassembled WGS sequence"/>
</dbReference>
<dbReference type="InterPro" id="IPR029787">
    <property type="entry name" value="Nucleotide_cyclase"/>
</dbReference>
<comment type="subcellular location">
    <subcellularLocation>
        <location evidence="1">Membrane</location>
    </subcellularLocation>
</comment>
<dbReference type="PROSITE" id="PS50839">
    <property type="entry name" value="CHASE"/>
    <property type="match status" value="1"/>
</dbReference>
<dbReference type="PANTHER" id="PTHR46663:SF2">
    <property type="entry name" value="GGDEF DOMAIN-CONTAINING PROTEIN"/>
    <property type="match status" value="1"/>
</dbReference>
<evidence type="ECO:0000256" key="1">
    <source>
        <dbReference type="ARBA" id="ARBA00004370"/>
    </source>
</evidence>
<proteinExistence type="predicted"/>
<dbReference type="GO" id="GO:0007165">
    <property type="term" value="P:signal transduction"/>
    <property type="evidence" value="ECO:0007669"/>
    <property type="project" value="UniProtKB-ARBA"/>
</dbReference>
<dbReference type="SMART" id="SM01079">
    <property type="entry name" value="CHASE"/>
    <property type="match status" value="1"/>
</dbReference>
<dbReference type="Gene3D" id="3.30.70.270">
    <property type="match status" value="1"/>
</dbReference>
<organism evidence="8 9">
    <name type="scientific">Vibrio genomosp. F6 str. FF-238</name>
    <dbReference type="NCBI Taxonomy" id="1191298"/>
    <lineage>
        <taxon>Bacteria</taxon>
        <taxon>Pseudomonadati</taxon>
        <taxon>Pseudomonadota</taxon>
        <taxon>Gammaproteobacteria</taxon>
        <taxon>Vibrionales</taxon>
        <taxon>Vibrionaceae</taxon>
        <taxon>Vibrio</taxon>
    </lineage>
</organism>
<dbReference type="GO" id="GO:0016020">
    <property type="term" value="C:membrane"/>
    <property type="evidence" value="ECO:0007669"/>
    <property type="project" value="UniProtKB-SubCell"/>
</dbReference>
<evidence type="ECO:0000259" key="6">
    <source>
        <dbReference type="PROSITE" id="PS50839"/>
    </source>
</evidence>
<dbReference type="EMBL" id="AJYW02000041">
    <property type="protein sequence ID" value="OEE78706.1"/>
    <property type="molecule type" value="Genomic_DNA"/>
</dbReference>
<reference evidence="8 9" key="1">
    <citation type="journal article" date="2012" name="Science">
        <title>Ecological populations of bacteria act as socially cohesive units of antibiotic production and resistance.</title>
        <authorList>
            <person name="Cordero O.X."/>
            <person name="Wildschutte H."/>
            <person name="Kirkup B."/>
            <person name="Proehl S."/>
            <person name="Ngo L."/>
            <person name="Hussain F."/>
            <person name="Le Roux F."/>
            <person name="Mincer T."/>
            <person name="Polz M.F."/>
        </authorList>
    </citation>
    <scope>NUCLEOTIDE SEQUENCE [LARGE SCALE GENOMIC DNA]</scope>
    <source>
        <strain evidence="8 9">FF-238</strain>
    </source>
</reference>
<keyword evidence="4 5" id="KW-0472">Membrane</keyword>
<dbReference type="NCBIfam" id="TIGR00254">
    <property type="entry name" value="GGDEF"/>
    <property type="match status" value="1"/>
</dbReference>
<feature type="transmembrane region" description="Helical" evidence="5">
    <location>
        <begin position="267"/>
        <end position="287"/>
    </location>
</feature>
<protein>
    <submittedName>
        <fullName evidence="8">Diguanylate cyclase</fullName>
    </submittedName>
</protein>
<evidence type="ECO:0000256" key="4">
    <source>
        <dbReference type="ARBA" id="ARBA00023136"/>
    </source>
</evidence>
<keyword evidence="2 5" id="KW-0812">Transmembrane</keyword>
<sequence>MRYLFGKQWSVNLLLAVFVIVAIMLLELLNQNQMMFLDKQYQSSAKEELSKVRSNLEAAIVADIYVSNSLSTLVSIHSDTAFDNWEKVAAKIIKESKHVTIIALARNDIINFVYPLQGNEKVIDLNYRRIPAQYASIVKAREIEQIFIAGPVNLVQGGRGLIARVPIFTDPPNNKEYWGVCSAVIDLDSLFQEVGIEAFELKYRLGIRGLDSSGSQGEIFHGDQTVFDDAFATEKVNFPYGSWEVAVARAPWSAERENWFRIHSVRLIGYPIIIILAFAFVTIYRLYVSAQNRSLHDELTKLPNRRYFMYILEDQFNSAKKPESHERFALLNLDLDKFKEINDTYGHVAGDKVLVACAERVRNVLRSSDLMARIGGDEFLVLLPRVMNASDVRRIEVTVQKSLSSTPIIYEGALIYIKVSIGSVLYSDEFATMDEMLKFADDRMYDQKQGLLGG</sequence>
<dbReference type="Pfam" id="PF03924">
    <property type="entry name" value="CHASE"/>
    <property type="match status" value="1"/>
</dbReference>
<accession>A0A1E5D537</accession>
<dbReference type="InterPro" id="IPR006189">
    <property type="entry name" value="CHASE_dom"/>
</dbReference>
<dbReference type="InterPro" id="IPR000160">
    <property type="entry name" value="GGDEF_dom"/>
</dbReference>
<keyword evidence="3 5" id="KW-1133">Transmembrane helix</keyword>
<dbReference type="AlphaFoldDB" id="A0A1E5D537"/>
<dbReference type="Gene3D" id="3.30.450.350">
    <property type="entry name" value="CHASE domain"/>
    <property type="match status" value="1"/>
</dbReference>
<dbReference type="InterPro" id="IPR052163">
    <property type="entry name" value="DGC-Regulatory_Protein"/>
</dbReference>
<evidence type="ECO:0000259" key="7">
    <source>
        <dbReference type="PROSITE" id="PS50887"/>
    </source>
</evidence>
<comment type="caution">
    <text evidence="8">The sequence shown here is derived from an EMBL/GenBank/DDBJ whole genome shotgun (WGS) entry which is preliminary data.</text>
</comment>
<feature type="domain" description="CHASE" evidence="6">
    <location>
        <begin position="109"/>
        <end position="246"/>
    </location>
</feature>
<evidence type="ECO:0000313" key="8">
    <source>
        <dbReference type="EMBL" id="OEE78706.1"/>
    </source>
</evidence>
<feature type="domain" description="GGDEF" evidence="7">
    <location>
        <begin position="326"/>
        <end position="454"/>
    </location>
</feature>
<evidence type="ECO:0000256" key="2">
    <source>
        <dbReference type="ARBA" id="ARBA00022692"/>
    </source>
</evidence>
<dbReference type="CDD" id="cd01949">
    <property type="entry name" value="GGDEF"/>
    <property type="match status" value="1"/>
</dbReference>
<dbReference type="SMART" id="SM00267">
    <property type="entry name" value="GGDEF"/>
    <property type="match status" value="1"/>
</dbReference>
<dbReference type="PROSITE" id="PS50887">
    <property type="entry name" value="GGDEF"/>
    <property type="match status" value="1"/>
</dbReference>
<keyword evidence="9" id="KW-1185">Reference proteome</keyword>
<evidence type="ECO:0000256" key="3">
    <source>
        <dbReference type="ARBA" id="ARBA00022989"/>
    </source>
</evidence>
<dbReference type="InterPro" id="IPR043128">
    <property type="entry name" value="Rev_trsase/Diguanyl_cyclase"/>
</dbReference>
<dbReference type="InterPro" id="IPR042240">
    <property type="entry name" value="CHASE_sf"/>
</dbReference>
<dbReference type="PANTHER" id="PTHR46663">
    <property type="entry name" value="DIGUANYLATE CYCLASE DGCT-RELATED"/>
    <property type="match status" value="1"/>
</dbReference>